<dbReference type="Proteomes" id="UP000234275">
    <property type="component" value="Unassembled WGS sequence"/>
</dbReference>
<dbReference type="GeneID" id="36552560"/>
<evidence type="ECO:0000313" key="1">
    <source>
        <dbReference type="EMBL" id="PLB44193.1"/>
    </source>
</evidence>
<proteinExistence type="predicted"/>
<reference evidence="1 2" key="1">
    <citation type="submission" date="2016-12" db="EMBL/GenBank/DDBJ databases">
        <title>The genomes of Aspergillus section Nigri reveals drivers in fungal speciation.</title>
        <authorList>
            <consortium name="DOE Joint Genome Institute"/>
            <person name="Vesth T.C."/>
            <person name="Nybo J."/>
            <person name="Theobald S."/>
            <person name="Brandl J."/>
            <person name="Frisvad J.C."/>
            <person name="Nielsen K.F."/>
            <person name="Lyhne E.K."/>
            <person name="Kogle M.E."/>
            <person name="Kuo A."/>
            <person name="Riley R."/>
            <person name="Clum A."/>
            <person name="Nolan M."/>
            <person name="Lipzen A."/>
            <person name="Salamov A."/>
            <person name="Henrissat B."/>
            <person name="Wiebenga A."/>
            <person name="De Vries R.P."/>
            <person name="Grigoriev I.V."/>
            <person name="Mortensen U.H."/>
            <person name="Andersen M.R."/>
            <person name="Baker S.E."/>
        </authorList>
    </citation>
    <scope>NUCLEOTIDE SEQUENCE [LARGE SCALE GENOMIC DNA]</scope>
    <source>
        <strain evidence="1 2">IBT 23096</strain>
    </source>
</reference>
<gene>
    <name evidence="1" type="ORF">P170DRAFT_368434</name>
</gene>
<keyword evidence="2" id="KW-1185">Reference proteome</keyword>
<accession>A0A2I2FU70</accession>
<name>A0A2I2FU70_9EURO</name>
<dbReference type="OrthoDB" id="76567at2759"/>
<dbReference type="RefSeq" id="XP_024699495.1">
    <property type="nucleotide sequence ID" value="XM_024844860.1"/>
</dbReference>
<dbReference type="AlphaFoldDB" id="A0A2I2FU70"/>
<dbReference type="VEuPathDB" id="FungiDB:P170DRAFT_368434"/>
<sequence length="112" mass="12442">MVLEVGYSEGLGRLRVDCRWWLSRSEGQVKIALLLSIDSDRPYILIEKWENTPPIHGHSCRVPRQLAPQRIAAVTVALENSQYVVTGAPLHLSIDDIVIPPVPSTIPPIQIA</sequence>
<protein>
    <submittedName>
        <fullName evidence="1">Uncharacterized protein</fullName>
    </submittedName>
</protein>
<comment type="caution">
    <text evidence="1">The sequence shown here is derived from an EMBL/GenBank/DDBJ whole genome shotgun (WGS) entry which is preliminary data.</text>
</comment>
<evidence type="ECO:0000313" key="2">
    <source>
        <dbReference type="Proteomes" id="UP000234275"/>
    </source>
</evidence>
<dbReference type="EMBL" id="MSFO01000009">
    <property type="protein sequence ID" value="PLB44193.1"/>
    <property type="molecule type" value="Genomic_DNA"/>
</dbReference>
<organism evidence="1 2">
    <name type="scientific">Aspergillus steynii IBT 23096</name>
    <dbReference type="NCBI Taxonomy" id="1392250"/>
    <lineage>
        <taxon>Eukaryota</taxon>
        <taxon>Fungi</taxon>
        <taxon>Dikarya</taxon>
        <taxon>Ascomycota</taxon>
        <taxon>Pezizomycotina</taxon>
        <taxon>Eurotiomycetes</taxon>
        <taxon>Eurotiomycetidae</taxon>
        <taxon>Eurotiales</taxon>
        <taxon>Aspergillaceae</taxon>
        <taxon>Aspergillus</taxon>
        <taxon>Aspergillus subgen. Circumdati</taxon>
    </lineage>
</organism>